<evidence type="ECO:0000256" key="1">
    <source>
        <dbReference type="SAM" id="Phobius"/>
    </source>
</evidence>
<protein>
    <submittedName>
        <fullName evidence="2">Uncharacterized protein</fullName>
    </submittedName>
</protein>
<reference evidence="2 3" key="1">
    <citation type="journal article" date="2017" name="BMC Genomics">
        <title>Genomic analysis of methanogenic archaea reveals a shift towards energy conservation.</title>
        <authorList>
            <person name="Gilmore S.P."/>
            <person name="Henske J.K."/>
            <person name="Sexton J.A."/>
            <person name="Solomon K.V."/>
            <person name="Seppala S."/>
            <person name="Yoo J.I."/>
            <person name="Huyett L.M."/>
            <person name="Pressman A."/>
            <person name="Cogan J.Z."/>
            <person name="Kivenson V."/>
            <person name="Peng X."/>
            <person name="Tan Y."/>
            <person name="Valentine D.L."/>
            <person name="O'Malley M.A."/>
        </authorList>
    </citation>
    <scope>NUCLEOTIDE SEQUENCE [LARGE SCALE GENOMIC DNA]</scope>
    <source>
        <strain evidence="2 3">M.o.H.</strain>
    </source>
</reference>
<keyword evidence="1" id="KW-1133">Transmembrane helix</keyword>
<keyword evidence="3" id="KW-1185">Reference proteome</keyword>
<dbReference type="OrthoDB" id="385398at2157"/>
<proteinExistence type="predicted"/>
<feature type="transmembrane region" description="Helical" evidence="1">
    <location>
        <begin position="12"/>
        <end position="33"/>
    </location>
</feature>
<keyword evidence="1" id="KW-0812">Transmembrane</keyword>
<evidence type="ECO:0000313" key="3">
    <source>
        <dbReference type="Proteomes" id="UP000217784"/>
    </source>
</evidence>
<dbReference type="RefSeq" id="WP_069583121.1">
    <property type="nucleotide sequence ID" value="NZ_LMVM01000002.1"/>
</dbReference>
<accession>A0A2A2H8V3</accession>
<keyword evidence="1" id="KW-0472">Membrane</keyword>
<name>A0A2A2H8V3_METBR</name>
<comment type="caution">
    <text evidence="2">The sequence shown here is derived from an EMBL/GenBank/DDBJ whole genome shotgun (WGS) entry which is preliminary data.</text>
</comment>
<feature type="transmembrane region" description="Helical" evidence="1">
    <location>
        <begin position="39"/>
        <end position="60"/>
    </location>
</feature>
<organism evidence="2 3">
    <name type="scientific">Methanobacterium bryantii</name>
    <dbReference type="NCBI Taxonomy" id="2161"/>
    <lineage>
        <taxon>Archaea</taxon>
        <taxon>Methanobacteriati</taxon>
        <taxon>Methanobacteriota</taxon>
        <taxon>Methanomada group</taxon>
        <taxon>Methanobacteria</taxon>
        <taxon>Methanobacteriales</taxon>
        <taxon>Methanobacteriaceae</taxon>
        <taxon>Methanobacterium</taxon>
    </lineage>
</organism>
<dbReference type="Proteomes" id="UP000217784">
    <property type="component" value="Unassembled WGS sequence"/>
</dbReference>
<evidence type="ECO:0000313" key="2">
    <source>
        <dbReference type="EMBL" id="PAV05775.1"/>
    </source>
</evidence>
<gene>
    <name evidence="2" type="ORF">ASJ80_08560</name>
</gene>
<dbReference type="EMBL" id="LMVM01000002">
    <property type="protein sequence ID" value="PAV05775.1"/>
    <property type="molecule type" value="Genomic_DNA"/>
</dbReference>
<dbReference type="AlphaFoldDB" id="A0A2A2H8V3"/>
<sequence>MIYTSRNSIASYAFGVIWLFLAFIQLVTGTVYIRDASFSDSLLFILLSVVNFIFAGYSIYKTRILNDYETGKKAIV</sequence>